<protein>
    <submittedName>
        <fullName evidence="1">Uncharacterized protein</fullName>
    </submittedName>
</protein>
<dbReference type="AlphaFoldDB" id="A0A0K1Q5K5"/>
<gene>
    <name evidence="1" type="ORF">AKJ09_07667</name>
</gene>
<name>A0A0K1Q5K5_9BACT</name>
<evidence type="ECO:0000313" key="2">
    <source>
        <dbReference type="Proteomes" id="UP000064967"/>
    </source>
</evidence>
<dbReference type="STRING" id="1391654.AKJ09_07667"/>
<organism evidence="1 2">
    <name type="scientific">Labilithrix luteola</name>
    <dbReference type="NCBI Taxonomy" id="1391654"/>
    <lineage>
        <taxon>Bacteria</taxon>
        <taxon>Pseudomonadati</taxon>
        <taxon>Myxococcota</taxon>
        <taxon>Polyangia</taxon>
        <taxon>Polyangiales</taxon>
        <taxon>Labilitrichaceae</taxon>
        <taxon>Labilithrix</taxon>
    </lineage>
</organism>
<dbReference type="Proteomes" id="UP000064967">
    <property type="component" value="Chromosome"/>
</dbReference>
<proteinExistence type="predicted"/>
<reference evidence="1 2" key="1">
    <citation type="submission" date="2015-08" db="EMBL/GenBank/DDBJ databases">
        <authorList>
            <person name="Babu N.S."/>
            <person name="Beckwith C.J."/>
            <person name="Beseler K.G."/>
            <person name="Brison A."/>
            <person name="Carone J.V."/>
            <person name="Caskin T.P."/>
            <person name="Diamond M."/>
            <person name="Durham M.E."/>
            <person name="Foxe J.M."/>
            <person name="Go M."/>
            <person name="Henderson B.A."/>
            <person name="Jones I.B."/>
            <person name="McGettigan J.A."/>
            <person name="Micheletti S.J."/>
            <person name="Nasrallah M.E."/>
            <person name="Ortiz D."/>
            <person name="Piller C.R."/>
            <person name="Privatt S.R."/>
            <person name="Schneider S.L."/>
            <person name="Sharp S."/>
            <person name="Smith T.C."/>
            <person name="Stanton J.D."/>
            <person name="Ullery H.E."/>
            <person name="Wilson R.J."/>
            <person name="Serrano M.G."/>
            <person name="Buck G."/>
            <person name="Lee V."/>
            <person name="Wang Y."/>
            <person name="Carvalho R."/>
            <person name="Voegtly L."/>
            <person name="Shi R."/>
            <person name="Duckworth R."/>
            <person name="Johnson A."/>
            <person name="Loviza R."/>
            <person name="Walstead R."/>
            <person name="Shah Z."/>
            <person name="Kiflezghi M."/>
            <person name="Wade K."/>
            <person name="Ball S.L."/>
            <person name="Bradley K.W."/>
            <person name="Asai D.J."/>
            <person name="Bowman C.A."/>
            <person name="Russell D.A."/>
            <person name="Pope W.H."/>
            <person name="Jacobs-Sera D."/>
            <person name="Hendrix R.W."/>
            <person name="Hatfull G.F."/>
        </authorList>
    </citation>
    <scope>NUCLEOTIDE SEQUENCE [LARGE SCALE GENOMIC DNA]</scope>
    <source>
        <strain evidence="1 2">DSM 27648</strain>
    </source>
</reference>
<accession>A0A0K1Q5K5</accession>
<sequence>MSLAGLRTIYVTTRLRLLRTWDLRGELYHVPRRSPRFGDDTRGA</sequence>
<dbReference type="KEGG" id="llu:AKJ09_07667"/>
<dbReference type="EMBL" id="CP012333">
    <property type="protein sequence ID" value="AKV01004.1"/>
    <property type="molecule type" value="Genomic_DNA"/>
</dbReference>
<keyword evidence="2" id="KW-1185">Reference proteome</keyword>
<evidence type="ECO:0000313" key="1">
    <source>
        <dbReference type="EMBL" id="AKV01004.1"/>
    </source>
</evidence>